<dbReference type="AlphaFoldDB" id="A0A1S8WY33"/>
<keyword evidence="1" id="KW-1133">Transmembrane helix</keyword>
<accession>A0A1S8WY33</accession>
<sequence length="583" mass="66173">ITGDFREEEELTLNGLGLLKDEYLVVNSGCLHIVMNKIYCMRTFLFKMNLTTYLTFLFLYSLVPVCVGWESSLTNRRHKLFVKISKANATITYYQHRLAINNWVQIPCAHPTHGIYTNTTDPVAFEWLVNGRQILANLPLIYAQWDLDGSLTILTSIPREYTLWCHARLGDDSDEPDSYFGHQIKFFAEPVRQLIVGIQVNLTMELEAWDRKSNMEEYTCDSQRFTGRNATERFEPGLENQFVRVAIHEKALATCQKMEFCQTFSVDQFECINIENNLTALHYAEVSFFLDGGSQSSITSSKKHLNSDDMHKMLYGEIDSTTEDLCNTIRNYTWDTVFAKSSTCRIATYHSFYSFCMGYAGSINFETDECDLCPPGSYGDVRVINPPLPYRAYNYTPLRSDLPHAAQMAAKKALIPNWLDMEEKAVCRSCPVNTYAEEPGRPLCLPCPVWHMRPTDPGDANEFVGAAQWLHQACPREGRTALRVVQVSRAMLGDRFATLVEKSNPLIRVGVLLALFLIPIIIALLLMFVAYMLIDVGLVLVKMANELLPLQIQLAETTKATAAFNAENQKAADEVYVRMQGES</sequence>
<reference evidence="2 3" key="1">
    <citation type="submission" date="2015-03" db="EMBL/GenBank/DDBJ databases">
        <title>Draft genome of the nematode, Opisthorchis viverrini.</title>
        <authorList>
            <person name="Mitreva M."/>
        </authorList>
    </citation>
    <scope>NUCLEOTIDE SEQUENCE [LARGE SCALE GENOMIC DNA]</scope>
    <source>
        <strain evidence="2">Khon Kaen</strain>
    </source>
</reference>
<evidence type="ECO:0000256" key="1">
    <source>
        <dbReference type="SAM" id="Phobius"/>
    </source>
</evidence>
<evidence type="ECO:0008006" key="4">
    <source>
        <dbReference type="Google" id="ProtNLM"/>
    </source>
</evidence>
<protein>
    <recommendedName>
        <fullName evidence="4">Tyrosine-protein kinase ephrin type A/B receptor-like domain-containing protein</fullName>
    </recommendedName>
</protein>
<feature type="transmembrane region" description="Helical" evidence="1">
    <location>
        <begin position="511"/>
        <end position="534"/>
    </location>
</feature>
<feature type="non-terminal residue" evidence="2">
    <location>
        <position position="583"/>
    </location>
</feature>
<dbReference type="EMBL" id="KV893390">
    <property type="protein sequence ID" value="OON19340.1"/>
    <property type="molecule type" value="Genomic_DNA"/>
</dbReference>
<keyword evidence="3" id="KW-1185">Reference proteome</keyword>
<gene>
    <name evidence="2" type="ORF">X801_04794</name>
</gene>
<dbReference type="Proteomes" id="UP000243686">
    <property type="component" value="Unassembled WGS sequence"/>
</dbReference>
<feature type="transmembrane region" description="Helical" evidence="1">
    <location>
        <begin position="50"/>
        <end position="69"/>
    </location>
</feature>
<evidence type="ECO:0000313" key="2">
    <source>
        <dbReference type="EMBL" id="OON19340.1"/>
    </source>
</evidence>
<name>A0A1S8WY33_OPIVI</name>
<keyword evidence="1" id="KW-0472">Membrane</keyword>
<feature type="non-terminal residue" evidence="2">
    <location>
        <position position="1"/>
    </location>
</feature>
<organism evidence="2 3">
    <name type="scientific">Opisthorchis viverrini</name>
    <name type="common">Southeast Asian liver fluke</name>
    <dbReference type="NCBI Taxonomy" id="6198"/>
    <lineage>
        <taxon>Eukaryota</taxon>
        <taxon>Metazoa</taxon>
        <taxon>Spiralia</taxon>
        <taxon>Lophotrochozoa</taxon>
        <taxon>Platyhelminthes</taxon>
        <taxon>Trematoda</taxon>
        <taxon>Digenea</taxon>
        <taxon>Opisthorchiida</taxon>
        <taxon>Opisthorchiata</taxon>
        <taxon>Opisthorchiidae</taxon>
        <taxon>Opisthorchis</taxon>
    </lineage>
</organism>
<keyword evidence="1" id="KW-0812">Transmembrane</keyword>
<proteinExistence type="predicted"/>
<evidence type="ECO:0000313" key="3">
    <source>
        <dbReference type="Proteomes" id="UP000243686"/>
    </source>
</evidence>